<dbReference type="PROSITE" id="PS51257">
    <property type="entry name" value="PROKAR_LIPOPROTEIN"/>
    <property type="match status" value="1"/>
</dbReference>
<protein>
    <submittedName>
        <fullName evidence="5">Uncharacterized protein</fullName>
    </submittedName>
</protein>
<dbReference type="Proteomes" id="UP000182517">
    <property type="component" value="Chromosome"/>
</dbReference>
<dbReference type="InterPro" id="IPR011990">
    <property type="entry name" value="TPR-like_helical_dom_sf"/>
</dbReference>
<dbReference type="PROSITE" id="PS50293">
    <property type="entry name" value="TPR_REGION"/>
    <property type="match status" value="2"/>
</dbReference>
<dbReference type="Gene3D" id="1.25.40.10">
    <property type="entry name" value="Tetratricopeptide repeat domain"/>
    <property type="match status" value="2"/>
</dbReference>
<evidence type="ECO:0000256" key="1">
    <source>
        <dbReference type="ARBA" id="ARBA00022737"/>
    </source>
</evidence>
<proteinExistence type="predicted"/>
<evidence type="ECO:0000256" key="3">
    <source>
        <dbReference type="PROSITE-ProRule" id="PRU00339"/>
    </source>
</evidence>
<sequence>MKLFHPFFNGQTSCANLALLILLSLLVSGCTSKTQYVSPSKLTIEEASADNDPSKKIANLSYEQLIQKADYYKKNGNKQLATLHFEKALSKKPKSMAAAIGLSHMLLLEGKIEEAQQLLESALENENNNVAALTLMGNISRNRGDLDRSLEFLNEAYQHAPQNPEVLTELAITNDHMGQERLTYAEPLYKKVVSLKPRSSAAHNNLGFNYLLQGRHQDAAKTFTKALALDPGNKRAKNNLGAAYLLNNQTEEALKLFQDTVGQAAAYNNLGYILMTRGDWEKAEKAFKKALQLNPSFYVRAQENLEQLDHLHSSRQ</sequence>
<dbReference type="InterPro" id="IPR051012">
    <property type="entry name" value="CellSynth/LPSAsmb/PSIAsmb"/>
</dbReference>
<dbReference type="EMBL" id="CP015519">
    <property type="protein sequence ID" value="APG26977.1"/>
    <property type="molecule type" value="Genomic_DNA"/>
</dbReference>
<dbReference type="Pfam" id="PF13374">
    <property type="entry name" value="TPR_10"/>
    <property type="match status" value="1"/>
</dbReference>
<dbReference type="PANTHER" id="PTHR45586:SF1">
    <property type="entry name" value="LIPOPOLYSACCHARIDE ASSEMBLY PROTEIN B"/>
    <property type="match status" value="1"/>
</dbReference>
<feature type="signal peptide" evidence="4">
    <location>
        <begin position="1"/>
        <end position="29"/>
    </location>
</feature>
<dbReference type="RefSeq" id="WP_072282937.1">
    <property type="nucleotide sequence ID" value="NZ_CP015519.1"/>
</dbReference>
<gene>
    <name evidence="5" type="ORF">A7E78_03495</name>
</gene>
<dbReference type="SUPFAM" id="SSF48452">
    <property type="entry name" value="TPR-like"/>
    <property type="match status" value="1"/>
</dbReference>
<evidence type="ECO:0000313" key="5">
    <source>
        <dbReference type="EMBL" id="APG26977.1"/>
    </source>
</evidence>
<dbReference type="InterPro" id="IPR013105">
    <property type="entry name" value="TPR_2"/>
</dbReference>
<dbReference type="STRING" id="1842532.A7E78_03495"/>
<dbReference type="PROSITE" id="PS50005">
    <property type="entry name" value="TPR"/>
    <property type="match status" value="3"/>
</dbReference>
<accession>A0A1L3GM13</accession>
<dbReference type="AlphaFoldDB" id="A0A1L3GM13"/>
<organism evidence="5 6">
    <name type="scientific">Syntrophotalea acetylenivorans</name>
    <dbReference type="NCBI Taxonomy" id="1842532"/>
    <lineage>
        <taxon>Bacteria</taxon>
        <taxon>Pseudomonadati</taxon>
        <taxon>Thermodesulfobacteriota</taxon>
        <taxon>Desulfuromonadia</taxon>
        <taxon>Desulfuromonadales</taxon>
        <taxon>Syntrophotaleaceae</taxon>
        <taxon>Syntrophotalea</taxon>
    </lineage>
</organism>
<keyword evidence="4" id="KW-0732">Signal</keyword>
<dbReference type="Pfam" id="PF07719">
    <property type="entry name" value="TPR_2"/>
    <property type="match status" value="1"/>
</dbReference>
<feature type="chain" id="PRO_5013244804" evidence="4">
    <location>
        <begin position="30"/>
        <end position="316"/>
    </location>
</feature>
<keyword evidence="1" id="KW-0677">Repeat</keyword>
<reference evidence="5 6" key="1">
    <citation type="journal article" date="2017" name="Genome Announc.">
        <title>Complete Genome Sequences of Two Acetylene-Fermenting Pelobacter acetylenicus Strains.</title>
        <authorList>
            <person name="Sutton J.M."/>
            <person name="Baesman S.M."/>
            <person name="Fierst J.L."/>
            <person name="Poret-Peterson A.T."/>
            <person name="Oremland R.S."/>
            <person name="Dunlap D.S."/>
            <person name="Akob D.M."/>
        </authorList>
    </citation>
    <scope>NUCLEOTIDE SEQUENCE [LARGE SCALE GENOMIC DNA]</scope>
    <source>
        <strain evidence="5 6">SFB93</strain>
    </source>
</reference>
<keyword evidence="2 3" id="KW-0802">TPR repeat</keyword>
<dbReference type="OrthoDB" id="9761935at2"/>
<dbReference type="Pfam" id="PF00515">
    <property type="entry name" value="TPR_1"/>
    <property type="match status" value="1"/>
</dbReference>
<evidence type="ECO:0000256" key="2">
    <source>
        <dbReference type="ARBA" id="ARBA00022803"/>
    </source>
</evidence>
<dbReference type="KEGG" id="pef:A7E78_03495"/>
<dbReference type="InterPro" id="IPR019734">
    <property type="entry name" value="TPR_rpt"/>
</dbReference>
<feature type="repeat" description="TPR" evidence="3">
    <location>
        <begin position="200"/>
        <end position="233"/>
    </location>
</feature>
<name>A0A1L3GM13_9BACT</name>
<dbReference type="Pfam" id="PF14559">
    <property type="entry name" value="TPR_19"/>
    <property type="match status" value="1"/>
</dbReference>
<dbReference type="PANTHER" id="PTHR45586">
    <property type="entry name" value="TPR REPEAT-CONTAINING PROTEIN PA4667"/>
    <property type="match status" value="1"/>
</dbReference>
<keyword evidence="6" id="KW-1185">Reference proteome</keyword>
<feature type="repeat" description="TPR" evidence="3">
    <location>
        <begin position="264"/>
        <end position="297"/>
    </location>
</feature>
<evidence type="ECO:0000256" key="4">
    <source>
        <dbReference type="SAM" id="SignalP"/>
    </source>
</evidence>
<dbReference type="SMART" id="SM00028">
    <property type="entry name" value="TPR"/>
    <property type="match status" value="6"/>
</dbReference>
<evidence type="ECO:0000313" key="6">
    <source>
        <dbReference type="Proteomes" id="UP000182517"/>
    </source>
</evidence>
<feature type="repeat" description="TPR" evidence="3">
    <location>
        <begin position="130"/>
        <end position="163"/>
    </location>
</feature>